<comment type="similarity">
    <text evidence="2 5">Belongs to the OSBP family.</text>
</comment>
<comment type="caution">
    <text evidence="6">The sequence shown here is derived from an EMBL/GenBank/DDBJ whole genome shotgun (WGS) entry which is preliminary data.</text>
</comment>
<name>A0A371I787_MUCPR</name>
<reference evidence="6" key="1">
    <citation type="submission" date="2018-05" db="EMBL/GenBank/DDBJ databases">
        <title>Draft genome of Mucuna pruriens seed.</title>
        <authorList>
            <person name="Nnadi N.E."/>
            <person name="Vos R."/>
            <person name="Hasami M.H."/>
            <person name="Devisetty U.K."/>
            <person name="Aguiy J.C."/>
        </authorList>
    </citation>
    <scope>NUCLEOTIDE SEQUENCE [LARGE SCALE GENOMIC DNA]</scope>
    <source>
        <strain evidence="6">JCA_2017</strain>
    </source>
</reference>
<dbReference type="Proteomes" id="UP000257109">
    <property type="component" value="Unassembled WGS sequence"/>
</dbReference>
<feature type="non-terminal residue" evidence="6">
    <location>
        <position position="733"/>
    </location>
</feature>
<dbReference type="GO" id="GO:0005829">
    <property type="term" value="C:cytosol"/>
    <property type="evidence" value="ECO:0007669"/>
    <property type="project" value="TreeGrafter"/>
</dbReference>
<dbReference type="Pfam" id="PF01237">
    <property type="entry name" value="Oxysterol_BP"/>
    <property type="match status" value="2"/>
</dbReference>
<dbReference type="PANTHER" id="PTHR10972:SF102">
    <property type="entry name" value="OXYSTEROL-BINDING PROTEIN"/>
    <property type="match status" value="1"/>
</dbReference>
<keyword evidence="3" id="KW-0445">Lipid transport</keyword>
<keyword evidence="7" id="KW-1185">Reference proteome</keyword>
<evidence type="ECO:0000256" key="4">
    <source>
        <dbReference type="ARBA" id="ARBA00023121"/>
    </source>
</evidence>
<dbReference type="GO" id="GO:0006869">
    <property type="term" value="P:lipid transport"/>
    <property type="evidence" value="ECO:0007669"/>
    <property type="project" value="UniProtKB-KW"/>
</dbReference>
<dbReference type="FunFam" id="2.40.160.120:FF:000011">
    <property type="entry name" value="Oxysterol-binding protein-related protein 4C"/>
    <property type="match status" value="2"/>
</dbReference>
<dbReference type="SUPFAM" id="SSF144000">
    <property type="entry name" value="Oxysterol-binding protein-like"/>
    <property type="match status" value="2"/>
</dbReference>
<organism evidence="6 7">
    <name type="scientific">Mucuna pruriens</name>
    <name type="common">Velvet bean</name>
    <name type="synonym">Dolichos pruriens</name>
    <dbReference type="NCBI Taxonomy" id="157652"/>
    <lineage>
        <taxon>Eukaryota</taxon>
        <taxon>Viridiplantae</taxon>
        <taxon>Streptophyta</taxon>
        <taxon>Embryophyta</taxon>
        <taxon>Tracheophyta</taxon>
        <taxon>Spermatophyta</taxon>
        <taxon>Magnoliopsida</taxon>
        <taxon>eudicotyledons</taxon>
        <taxon>Gunneridae</taxon>
        <taxon>Pentapetalae</taxon>
        <taxon>rosids</taxon>
        <taxon>fabids</taxon>
        <taxon>Fabales</taxon>
        <taxon>Fabaceae</taxon>
        <taxon>Papilionoideae</taxon>
        <taxon>50 kb inversion clade</taxon>
        <taxon>NPAAA clade</taxon>
        <taxon>indigoferoid/millettioid clade</taxon>
        <taxon>Phaseoleae</taxon>
        <taxon>Mucuna</taxon>
    </lineage>
</organism>
<keyword evidence="4" id="KW-0446">Lipid-binding</keyword>
<accession>A0A371I787</accession>
<evidence type="ECO:0000256" key="2">
    <source>
        <dbReference type="ARBA" id="ARBA00008842"/>
    </source>
</evidence>
<dbReference type="InterPro" id="IPR000648">
    <property type="entry name" value="Oxysterol-bd"/>
</dbReference>
<dbReference type="InterPro" id="IPR037239">
    <property type="entry name" value="OSBP_sf"/>
</dbReference>
<proteinExistence type="inferred from homology"/>
<dbReference type="OrthoDB" id="14833at2759"/>
<dbReference type="AlphaFoldDB" id="A0A371I787"/>
<evidence type="ECO:0000256" key="1">
    <source>
        <dbReference type="ARBA" id="ARBA00003361"/>
    </source>
</evidence>
<keyword evidence="3" id="KW-0813">Transport</keyword>
<comment type="function">
    <text evidence="1">May be involved in the transport of sterols.</text>
</comment>
<dbReference type="PROSITE" id="PS01013">
    <property type="entry name" value="OSBP"/>
    <property type="match status" value="1"/>
</dbReference>
<evidence type="ECO:0000256" key="3">
    <source>
        <dbReference type="ARBA" id="ARBA00023055"/>
    </source>
</evidence>
<feature type="non-terminal residue" evidence="6">
    <location>
        <position position="1"/>
    </location>
</feature>
<dbReference type="Gene3D" id="2.40.160.120">
    <property type="match status" value="2"/>
</dbReference>
<evidence type="ECO:0000313" key="7">
    <source>
        <dbReference type="Proteomes" id="UP000257109"/>
    </source>
</evidence>
<dbReference type="GO" id="GO:0016020">
    <property type="term" value="C:membrane"/>
    <property type="evidence" value="ECO:0007669"/>
    <property type="project" value="TreeGrafter"/>
</dbReference>
<sequence length="733" mass="82726">VKIEEKKETKIVLTRPLTLVRESESDASYKAPNFLQRILSLFKNVRPGSDLTRFQLPPQFNLPKSQLQCYGESVYCTAMDMLSMCNSGQDPVDRFISVVAWCISTTRPVNFGVAPYNPILGETHHVSKGTLNLFFEQISHHPPVTALHATDEKENIEMIWCQQPVPKFNGTSVEAKVHGKRVLKLLNHCETYEMNCPHLLLRILPVPGADWIGKVNIRCLETGLEAKLSYRSPNFLGMGSNHRMIKGKILDSSLKLLYEVDGHWDRIVNLKDTKNGEVRVIYDAKEVISGLETPILKDKESVWPTESVNVWGELSQAILSKEWDKAREAKLEVEERQRELMREKELKGETWISKHFLVSNKKEGWECSPIHKSVPAAPIIVAQVLGVKVQETNIVLTKPFSLGNEADSELPPLFNFPKSQLQCYGESIYSTSSDLLSRCNTGQSPLERLISVVAWSISTTRPAIFGVAPYNPTLGETHHVSHHPPVSALHATYEKENIQIIWSQYPVPKFNGITTTKYAGTSVEAQVHGKRQLKLLNHGETYEMNSPHLLIKILPVPGIDWVGNVNIRCIETGLVAELCYMNQSFFGFGGSKRLIKGKIIDSSSLKILCEVNGHWDSTVTLKETSSEEVRVIYDAKEVISGLQAPTVKDAENVWPTESARVWSELSQAILSKDWEKARETKKAVEERQRELLKERESKGETWVPKHFILCQSKEGIWDCLPIQKWVPASPIVT</sequence>
<evidence type="ECO:0000313" key="6">
    <source>
        <dbReference type="EMBL" id="RDY10901.1"/>
    </source>
</evidence>
<protein>
    <submittedName>
        <fullName evidence="6">Oxysterol-binding protein-related protein 4B</fullName>
    </submittedName>
</protein>
<dbReference type="GO" id="GO:0032934">
    <property type="term" value="F:sterol binding"/>
    <property type="evidence" value="ECO:0007669"/>
    <property type="project" value="TreeGrafter"/>
</dbReference>
<dbReference type="PANTHER" id="PTHR10972">
    <property type="entry name" value="OXYSTEROL-BINDING PROTEIN-RELATED"/>
    <property type="match status" value="1"/>
</dbReference>
<dbReference type="Gene3D" id="3.30.70.3490">
    <property type="match status" value="2"/>
</dbReference>
<dbReference type="STRING" id="157652.A0A371I787"/>
<dbReference type="FunFam" id="3.30.70.3490:FF:000007">
    <property type="entry name" value="Oxysterol-binding protein-related protein 4B"/>
    <property type="match status" value="2"/>
</dbReference>
<gene>
    <name evidence="6" type="primary">ORP4B</name>
    <name evidence="6" type="ORF">CR513_04499</name>
</gene>
<dbReference type="InterPro" id="IPR018494">
    <property type="entry name" value="Oxysterol-bd_CS"/>
</dbReference>
<evidence type="ECO:0000256" key="5">
    <source>
        <dbReference type="RuleBase" id="RU003844"/>
    </source>
</evidence>
<dbReference type="EMBL" id="QJKJ01000751">
    <property type="protein sequence ID" value="RDY10901.1"/>
    <property type="molecule type" value="Genomic_DNA"/>
</dbReference>